<feature type="transmembrane region" description="Helical" evidence="2">
    <location>
        <begin position="210"/>
        <end position="231"/>
    </location>
</feature>
<feature type="compositionally biased region" description="Basic and acidic residues" evidence="1">
    <location>
        <begin position="1460"/>
        <end position="1474"/>
    </location>
</feature>
<feature type="compositionally biased region" description="Polar residues" evidence="1">
    <location>
        <begin position="439"/>
        <end position="449"/>
    </location>
</feature>
<evidence type="ECO:0000313" key="4">
    <source>
        <dbReference type="Proteomes" id="UP000747542"/>
    </source>
</evidence>
<feature type="region of interest" description="Disordered" evidence="1">
    <location>
        <begin position="669"/>
        <end position="926"/>
    </location>
</feature>
<feature type="region of interest" description="Disordered" evidence="1">
    <location>
        <begin position="969"/>
        <end position="1076"/>
    </location>
</feature>
<protein>
    <submittedName>
        <fullName evidence="3">Uncharacterized protein</fullName>
    </submittedName>
</protein>
<reference evidence="3" key="1">
    <citation type="journal article" date="2021" name="Sci. Adv.">
        <title>The American lobster genome reveals insights on longevity, neural, and immune adaptations.</title>
        <authorList>
            <person name="Polinski J.M."/>
            <person name="Zimin A.V."/>
            <person name="Clark K.F."/>
            <person name="Kohn A.B."/>
            <person name="Sadowski N."/>
            <person name="Timp W."/>
            <person name="Ptitsyn A."/>
            <person name="Khanna P."/>
            <person name="Romanova D.Y."/>
            <person name="Williams P."/>
            <person name="Greenwood S.J."/>
            <person name="Moroz L.L."/>
            <person name="Walt D.R."/>
            <person name="Bodnar A.G."/>
        </authorList>
    </citation>
    <scope>NUCLEOTIDE SEQUENCE</scope>
    <source>
        <strain evidence="3">GMGI-L3</strain>
    </source>
</reference>
<sequence>MGEDKKSGELPRLGQGQGISFTSTDMISRCNNRQECSLADFVSSSGSEKIPYVYMPMKHQLVHPTAEVALLETPTPTNLMGDKQRQITPTVCSSRWDYRRHYYPGGTILTHDGWQNMANTSTFEPPFRLFRDSGRTYVQWVGEEAARVSAEGRLVLVTLICRDAAQPNTPVFRPCLAFRVAGSPGGSEAALSAPASEEEVDQGLSSGEGIIIGLVVTCLVIIYIVAMIIYIKVKRRKKREKDMSKLAEEGVRPSKSRRGREKRPSRPQPKPSLVSSADELDQEDIEDLSLASRTRRANRERNHISFTTAVVHSGGEGGAHDSADGIERAPRSHLGVVETLGENGTSESGARALGVLNPEGGCDGVQREVQEAQGKKKLYFNPAYFEPEMLQSPPPAALEFLTRIREMINIAKSKMKTKTYQPSLFDIPEDDAEGYSRPISRSTGRSSRMTLPMDELENDEEGVYQSDASIQSDSLERPREGDSRSSTLKRLAKRVNSQGESFVSEIIKTLDLRPRMPNPEAIYGAHTQKAQAPKPPPPKPINARNESPVEAEDDFPELIKPSMLRSVLRDGKRLTDLNNTFENFRQEMMATFHKMKRVGEAISPKSTLNRVKNRKKSSPANTLEKNVSESGTSEGKVQKWLQTLEGKNSYTRMPENQNVVFDSRTVLAQSDAPPPLPEKNSKPPTPPRKNRTMAYRSVSFSEVKEPSSHTSSTGHPDVNEGPDGGTQPSSGKTQVTRSLSWQNEHRHYDSNPRRPRQQVPLVGEDTLNTSFGSEDDSLNDLLSEAESKVPKMTPSDSDSAYSDTKSRYKESLESGKEETDSSSKSLSRQLPREELMTARNEVFNKKTGAKTMSRLVRNNESPYERVSEENNVDDFDDEHTYEEIHFPAGSKHRQKRKAPQKPRGKRPNTSETQTGKINRREEDKSLCSIYSNPDSLISEVKIEKCNSPIYSGCKVTIPVVDNMNPEEVEAPAGYDQDTLEKRGRRVERNGSIIQDSLERPNVKKHNNNKNEDNSEGNKPQRRMTLPGDKFKNTDKSLLDIYESRSSNRSLRSSRNESPDRTYSPVKFSNPPSPTKTGSFYLNNISNTMNNTNNNIFNNNNDPQKTYRTFKDYQEMRFQRGSDTCEVSNSPLPVSGTSINFNFRSSSPSNKEQRDIRPPLPPKQTRLSDITDIFSPDLPPKNRSAPPPLPLKANRKSDSSESEIDRPKLPEKSRKKPLKDSPLSRSSSGSSIPELTEEEARSILHGLLAHTGPDAQRLSPLHEEDDVEGNFLGVGNTAADCDSRASVPCLDIYSSPYLETPTSSLSSSPGCDIKGQGSKSLGKRLESSLDRRLLNCEDSMENPGSAGSEARVSGEFILSTIGRSPSLRRQSSLSREQTSGFLAKLKNISDSDIDNEAISKGMEIALALKAKTDLEKHFKEKSGADSIKRTWRRIIEKVDDSKEDKDKISIMQLQQYMASLDQKEKETKLKQEDSGYHSTDSSESANSRTSHTSVLSTALSLASTCAPQSTLGLSGKLPVRSSLYTNSLNRSHAMQRSTSMHQLNSDSTFDSYSSYGSGSFQRASLRASLSRRFHQAEASGGLSVYINNCFTPDDETRDNFHL</sequence>
<dbReference type="PANTHER" id="PTHR39387">
    <property type="entry name" value="SHAVENOID, ISOFORM B"/>
    <property type="match status" value="1"/>
</dbReference>
<comment type="caution">
    <text evidence="3">The sequence shown here is derived from an EMBL/GenBank/DDBJ whole genome shotgun (WGS) entry which is preliminary data.</text>
</comment>
<feature type="region of interest" description="Disordered" evidence="1">
    <location>
        <begin position="425"/>
        <end position="490"/>
    </location>
</feature>
<feature type="compositionally biased region" description="Polar residues" evidence="1">
    <location>
        <begin position="618"/>
        <end position="635"/>
    </location>
</feature>
<feature type="compositionally biased region" description="Polar residues" evidence="1">
    <location>
        <begin position="907"/>
        <end position="916"/>
    </location>
</feature>
<dbReference type="Proteomes" id="UP000747542">
    <property type="component" value="Unassembled WGS sequence"/>
</dbReference>
<feature type="compositionally biased region" description="Basic and acidic residues" evidence="1">
    <location>
        <begin position="1194"/>
        <end position="1211"/>
    </location>
</feature>
<feature type="region of interest" description="Disordered" evidence="1">
    <location>
        <begin position="1460"/>
        <end position="1490"/>
    </location>
</feature>
<evidence type="ECO:0000313" key="3">
    <source>
        <dbReference type="EMBL" id="KAG7175413.1"/>
    </source>
</evidence>
<accession>A0A8J5TMN5</accession>
<feature type="compositionally biased region" description="Basic residues" evidence="1">
    <location>
        <begin position="890"/>
        <end position="906"/>
    </location>
</feature>
<feature type="compositionally biased region" description="Basic and acidic residues" evidence="1">
    <location>
        <begin position="241"/>
        <end position="252"/>
    </location>
</feature>
<keyword evidence="2" id="KW-0472">Membrane</keyword>
<keyword evidence="2" id="KW-0812">Transmembrane</keyword>
<feature type="compositionally biased region" description="Basic and acidic residues" evidence="1">
    <location>
        <begin position="1028"/>
        <end position="1037"/>
    </location>
</feature>
<evidence type="ECO:0000256" key="2">
    <source>
        <dbReference type="SAM" id="Phobius"/>
    </source>
</evidence>
<feature type="region of interest" description="Disordered" evidence="1">
    <location>
        <begin position="241"/>
        <end position="285"/>
    </location>
</feature>
<keyword evidence="2" id="KW-1133">Transmembrane helix</keyword>
<feature type="region of interest" description="Disordered" evidence="1">
    <location>
        <begin position="1123"/>
        <end position="1234"/>
    </location>
</feature>
<feature type="compositionally biased region" description="Low complexity" evidence="1">
    <location>
        <begin position="1219"/>
        <end position="1233"/>
    </location>
</feature>
<feature type="compositionally biased region" description="Polar residues" evidence="1">
    <location>
        <begin position="794"/>
        <end position="803"/>
    </location>
</feature>
<dbReference type="EMBL" id="JAHLQT010006108">
    <property type="protein sequence ID" value="KAG7175413.1"/>
    <property type="molecule type" value="Genomic_DNA"/>
</dbReference>
<feature type="compositionally biased region" description="Polar residues" evidence="1">
    <location>
        <begin position="1475"/>
        <end position="1487"/>
    </location>
</feature>
<feature type="region of interest" description="Disordered" evidence="1">
    <location>
        <begin position="526"/>
        <end position="546"/>
    </location>
</feature>
<feature type="compositionally biased region" description="Basic and acidic residues" evidence="1">
    <location>
        <begin position="474"/>
        <end position="483"/>
    </location>
</feature>
<feature type="region of interest" description="Disordered" evidence="1">
    <location>
        <begin position="1299"/>
        <end position="1321"/>
    </location>
</feature>
<feature type="compositionally biased region" description="Polar residues" evidence="1">
    <location>
        <begin position="1123"/>
        <end position="1149"/>
    </location>
</feature>
<feature type="compositionally biased region" description="Polar residues" evidence="1">
    <location>
        <begin position="726"/>
        <end position="742"/>
    </location>
</feature>
<feature type="region of interest" description="Disordered" evidence="1">
    <location>
        <begin position="1"/>
        <end position="20"/>
    </location>
</feature>
<dbReference type="GO" id="GO:0005938">
    <property type="term" value="C:cell cortex"/>
    <property type="evidence" value="ECO:0007669"/>
    <property type="project" value="TreeGrafter"/>
</dbReference>
<feature type="compositionally biased region" description="Basic residues" evidence="1">
    <location>
        <begin position="254"/>
        <end position="265"/>
    </location>
</feature>
<gene>
    <name evidence="3" type="ORF">Hamer_G001500</name>
</gene>
<feature type="compositionally biased region" description="Low complexity" evidence="1">
    <location>
        <begin position="1043"/>
        <end position="1052"/>
    </location>
</feature>
<organism evidence="3 4">
    <name type="scientific">Homarus americanus</name>
    <name type="common">American lobster</name>
    <dbReference type="NCBI Taxonomy" id="6706"/>
    <lineage>
        <taxon>Eukaryota</taxon>
        <taxon>Metazoa</taxon>
        <taxon>Ecdysozoa</taxon>
        <taxon>Arthropoda</taxon>
        <taxon>Crustacea</taxon>
        <taxon>Multicrustacea</taxon>
        <taxon>Malacostraca</taxon>
        <taxon>Eumalacostraca</taxon>
        <taxon>Eucarida</taxon>
        <taxon>Decapoda</taxon>
        <taxon>Pleocyemata</taxon>
        <taxon>Astacidea</taxon>
        <taxon>Nephropoidea</taxon>
        <taxon>Nephropidae</taxon>
        <taxon>Homarus</taxon>
    </lineage>
</organism>
<evidence type="ECO:0000256" key="1">
    <source>
        <dbReference type="SAM" id="MobiDB-lite"/>
    </source>
</evidence>
<feature type="compositionally biased region" description="Basic and acidic residues" evidence="1">
    <location>
        <begin position="743"/>
        <end position="752"/>
    </location>
</feature>
<feature type="region of interest" description="Disordered" evidence="1">
    <location>
        <begin position="601"/>
        <end position="635"/>
    </location>
</feature>
<proteinExistence type="predicted"/>
<feature type="compositionally biased region" description="Acidic residues" evidence="1">
    <location>
        <begin position="870"/>
        <end position="880"/>
    </location>
</feature>
<dbReference type="PANTHER" id="PTHR39387:SF1">
    <property type="entry name" value="SHAVENOID, ISOFORM B"/>
    <property type="match status" value="1"/>
</dbReference>
<feature type="compositionally biased region" description="Pro residues" evidence="1">
    <location>
        <begin position="672"/>
        <end position="687"/>
    </location>
</feature>
<keyword evidence="4" id="KW-1185">Reference proteome</keyword>
<name>A0A8J5TMN5_HOMAM</name>
<feature type="compositionally biased region" description="Basic and acidic residues" evidence="1">
    <location>
        <begin position="804"/>
        <end position="821"/>
    </location>
</feature>